<evidence type="ECO:0000256" key="2">
    <source>
        <dbReference type="SAM" id="Phobius"/>
    </source>
</evidence>
<proteinExistence type="predicted"/>
<feature type="region of interest" description="Disordered" evidence="1">
    <location>
        <begin position="72"/>
        <end position="96"/>
    </location>
</feature>
<feature type="region of interest" description="Disordered" evidence="1">
    <location>
        <begin position="120"/>
        <end position="237"/>
    </location>
</feature>
<keyword evidence="2" id="KW-0812">Transmembrane</keyword>
<accession>A0AAJ0FQG3</accession>
<comment type="caution">
    <text evidence="3">The sequence shown here is derived from an EMBL/GenBank/DDBJ whole genome shotgun (WGS) entry which is preliminary data.</text>
</comment>
<organism evidence="3 4">
    <name type="scientific">Phialemonium atrogriseum</name>
    <dbReference type="NCBI Taxonomy" id="1093897"/>
    <lineage>
        <taxon>Eukaryota</taxon>
        <taxon>Fungi</taxon>
        <taxon>Dikarya</taxon>
        <taxon>Ascomycota</taxon>
        <taxon>Pezizomycotina</taxon>
        <taxon>Sordariomycetes</taxon>
        <taxon>Sordariomycetidae</taxon>
        <taxon>Cephalothecales</taxon>
        <taxon>Cephalothecaceae</taxon>
        <taxon>Phialemonium</taxon>
    </lineage>
</organism>
<keyword evidence="2" id="KW-1133">Transmembrane helix</keyword>
<feature type="transmembrane region" description="Helical" evidence="2">
    <location>
        <begin position="18"/>
        <end position="39"/>
    </location>
</feature>
<feature type="compositionally biased region" description="Basic and acidic residues" evidence="1">
    <location>
        <begin position="151"/>
        <end position="179"/>
    </location>
</feature>
<dbReference type="Proteomes" id="UP001244011">
    <property type="component" value="Unassembled WGS sequence"/>
</dbReference>
<dbReference type="GeneID" id="85312853"/>
<reference evidence="3" key="1">
    <citation type="submission" date="2023-06" db="EMBL/GenBank/DDBJ databases">
        <title>Genome-scale phylogeny and comparative genomics of the fungal order Sordariales.</title>
        <authorList>
            <consortium name="Lawrence Berkeley National Laboratory"/>
            <person name="Hensen N."/>
            <person name="Bonometti L."/>
            <person name="Westerberg I."/>
            <person name="Brannstrom I.O."/>
            <person name="Guillou S."/>
            <person name="Cros-Aarteil S."/>
            <person name="Calhoun S."/>
            <person name="Haridas S."/>
            <person name="Kuo A."/>
            <person name="Mondo S."/>
            <person name="Pangilinan J."/>
            <person name="Riley R."/>
            <person name="Labutti K."/>
            <person name="Andreopoulos B."/>
            <person name="Lipzen A."/>
            <person name="Chen C."/>
            <person name="Yanf M."/>
            <person name="Daum C."/>
            <person name="Ng V."/>
            <person name="Clum A."/>
            <person name="Steindorff A."/>
            <person name="Ohm R."/>
            <person name="Martin F."/>
            <person name="Silar P."/>
            <person name="Natvig D."/>
            <person name="Lalanne C."/>
            <person name="Gautier V."/>
            <person name="Ament-Velasquez S.L."/>
            <person name="Kruys A."/>
            <person name="Hutchinson M.I."/>
            <person name="Powell A.J."/>
            <person name="Barry K."/>
            <person name="Miller A.N."/>
            <person name="Grigoriev I.V."/>
            <person name="Debuchy R."/>
            <person name="Gladieux P."/>
            <person name="Thoren M.H."/>
            <person name="Johannesson H."/>
        </authorList>
    </citation>
    <scope>NUCLEOTIDE SEQUENCE</scope>
    <source>
        <strain evidence="3">8032-3</strain>
    </source>
</reference>
<dbReference type="EMBL" id="MU838999">
    <property type="protein sequence ID" value="KAK1771209.1"/>
    <property type="molecule type" value="Genomic_DNA"/>
</dbReference>
<gene>
    <name evidence="3" type="ORF">QBC33DRAFT_555699</name>
</gene>
<evidence type="ECO:0000256" key="1">
    <source>
        <dbReference type="SAM" id="MobiDB-lite"/>
    </source>
</evidence>
<protein>
    <submittedName>
        <fullName evidence="3">Uncharacterized protein</fullName>
    </submittedName>
</protein>
<sequence length="237" mass="25418">MATTHGSASYPLLSSKPWAIIAIPLGVVAGLAALAVIFHTRRRRRLKSRLLVSSDPRARQALERDLQEAWVRGASSHGNSQQQQQQQQQQQRATTRWVRPASRWAWAHNVLQSRAEEGLNELGEAPPPYDARKRDGAGAGPSSPGPPKPPDGVELRDMLSDAGRRTEEDGGEVQEDHHRPGASGRAAADADASPLLPPPPGYVERVPGGRGAGQQLDWGGAAVARPPTAVLPGPRWA</sequence>
<keyword evidence="2" id="KW-0472">Membrane</keyword>
<evidence type="ECO:0000313" key="3">
    <source>
        <dbReference type="EMBL" id="KAK1771209.1"/>
    </source>
</evidence>
<keyword evidence="4" id="KW-1185">Reference proteome</keyword>
<feature type="compositionally biased region" description="Low complexity" evidence="1">
    <location>
        <begin position="81"/>
        <end position="91"/>
    </location>
</feature>
<dbReference type="RefSeq" id="XP_060287422.1">
    <property type="nucleotide sequence ID" value="XM_060429666.1"/>
</dbReference>
<feature type="compositionally biased region" description="Low complexity" evidence="1">
    <location>
        <begin position="181"/>
        <end position="194"/>
    </location>
</feature>
<evidence type="ECO:0000313" key="4">
    <source>
        <dbReference type="Proteomes" id="UP001244011"/>
    </source>
</evidence>
<dbReference type="AlphaFoldDB" id="A0AAJ0FQG3"/>
<name>A0AAJ0FQG3_9PEZI</name>